<accession>S2JAZ9</accession>
<gene>
    <name evidence="2" type="ORF">HMPREF1544_06384</name>
</gene>
<evidence type="ECO:0000313" key="3">
    <source>
        <dbReference type="Proteomes" id="UP000014254"/>
    </source>
</evidence>
<organism evidence="2 3">
    <name type="scientific">Mucor circinelloides f. circinelloides (strain 1006PhL)</name>
    <name type="common">Mucormycosis agent</name>
    <name type="synonym">Calyptromyces circinelloides</name>
    <dbReference type="NCBI Taxonomy" id="1220926"/>
    <lineage>
        <taxon>Eukaryota</taxon>
        <taxon>Fungi</taxon>
        <taxon>Fungi incertae sedis</taxon>
        <taxon>Mucoromycota</taxon>
        <taxon>Mucoromycotina</taxon>
        <taxon>Mucoromycetes</taxon>
        <taxon>Mucorales</taxon>
        <taxon>Mucorineae</taxon>
        <taxon>Mucoraceae</taxon>
        <taxon>Mucor</taxon>
    </lineage>
</organism>
<reference evidence="3" key="1">
    <citation type="submission" date="2013-05" db="EMBL/GenBank/DDBJ databases">
        <title>The Genome sequence of Mucor circinelloides f. circinelloides 1006PhL.</title>
        <authorList>
            <consortium name="The Broad Institute Genomics Platform"/>
            <person name="Cuomo C."/>
            <person name="Earl A."/>
            <person name="Findley K."/>
            <person name="Lee S.C."/>
            <person name="Walker B."/>
            <person name="Young S."/>
            <person name="Zeng Q."/>
            <person name="Gargeya S."/>
            <person name="Fitzgerald M."/>
            <person name="Haas B."/>
            <person name="Abouelleil A."/>
            <person name="Allen A.W."/>
            <person name="Alvarado L."/>
            <person name="Arachchi H.M."/>
            <person name="Berlin A.M."/>
            <person name="Chapman S.B."/>
            <person name="Gainer-Dewar J."/>
            <person name="Goldberg J."/>
            <person name="Griggs A."/>
            <person name="Gujja S."/>
            <person name="Hansen M."/>
            <person name="Howarth C."/>
            <person name="Imamovic A."/>
            <person name="Ireland A."/>
            <person name="Larimer J."/>
            <person name="McCowan C."/>
            <person name="Murphy C."/>
            <person name="Pearson M."/>
            <person name="Poon T.W."/>
            <person name="Priest M."/>
            <person name="Roberts A."/>
            <person name="Saif S."/>
            <person name="Shea T."/>
            <person name="Sisk P."/>
            <person name="Sykes S."/>
            <person name="Wortman J."/>
            <person name="Nusbaum C."/>
            <person name="Birren B."/>
        </authorList>
    </citation>
    <scope>NUCLEOTIDE SEQUENCE [LARGE SCALE GENOMIC DNA]</scope>
    <source>
        <strain evidence="3">1006PhL</strain>
    </source>
</reference>
<feature type="transmembrane region" description="Helical" evidence="1">
    <location>
        <begin position="78"/>
        <end position="100"/>
    </location>
</feature>
<keyword evidence="1" id="KW-0812">Transmembrane</keyword>
<name>S2JAZ9_MUCC1</name>
<dbReference type="EMBL" id="KE123980">
    <property type="protein sequence ID" value="EPB86859.1"/>
    <property type="molecule type" value="Genomic_DNA"/>
</dbReference>
<feature type="transmembrane region" description="Helical" evidence="1">
    <location>
        <begin position="54"/>
        <end position="72"/>
    </location>
</feature>
<protein>
    <submittedName>
        <fullName evidence="2">Uncharacterized protein</fullName>
    </submittedName>
</protein>
<keyword evidence="1" id="KW-1133">Transmembrane helix</keyword>
<keyword evidence="3" id="KW-1185">Reference proteome</keyword>
<evidence type="ECO:0000313" key="2">
    <source>
        <dbReference type="EMBL" id="EPB86859.1"/>
    </source>
</evidence>
<sequence>MSVALLLLILSRFSVMRMIWKCFCRLLTSGLFCCLFLICMAEHLMRKSILARQFWCRCLVSLTLLGLLWRILLASSGMMLTLVVQYVTWVIPCIILKVNFKTIWMVFW</sequence>
<dbReference type="InParanoid" id="S2JAZ9"/>
<dbReference type="AlphaFoldDB" id="S2JAZ9"/>
<dbReference type="Proteomes" id="UP000014254">
    <property type="component" value="Unassembled WGS sequence"/>
</dbReference>
<feature type="transmembrane region" description="Helical" evidence="1">
    <location>
        <begin position="26"/>
        <end position="45"/>
    </location>
</feature>
<proteinExistence type="predicted"/>
<keyword evidence="1" id="KW-0472">Membrane</keyword>
<dbReference type="VEuPathDB" id="FungiDB:HMPREF1544_06384"/>
<evidence type="ECO:0000256" key="1">
    <source>
        <dbReference type="SAM" id="Phobius"/>
    </source>
</evidence>